<organism evidence="1 2">
    <name type="scientific">Dreissena polymorpha</name>
    <name type="common">Zebra mussel</name>
    <name type="synonym">Mytilus polymorpha</name>
    <dbReference type="NCBI Taxonomy" id="45954"/>
    <lineage>
        <taxon>Eukaryota</taxon>
        <taxon>Metazoa</taxon>
        <taxon>Spiralia</taxon>
        <taxon>Lophotrochozoa</taxon>
        <taxon>Mollusca</taxon>
        <taxon>Bivalvia</taxon>
        <taxon>Autobranchia</taxon>
        <taxon>Heteroconchia</taxon>
        <taxon>Euheterodonta</taxon>
        <taxon>Imparidentia</taxon>
        <taxon>Neoheterodontei</taxon>
        <taxon>Myida</taxon>
        <taxon>Dreissenoidea</taxon>
        <taxon>Dreissenidae</taxon>
        <taxon>Dreissena</taxon>
    </lineage>
</organism>
<protein>
    <recommendedName>
        <fullName evidence="3">TTF-type domain-containing protein</fullName>
    </recommendedName>
</protein>
<sequence length="89" mass="10382">MNIPNQPRNFAFPKRTFGKKKPVQRSFQFSWFESFTWLHYNESRDLAFCYFCMTAKKTGKIGHTKVDGPAAPIFGGYLRLCNVRLRVSV</sequence>
<comment type="caution">
    <text evidence="1">The sequence shown here is derived from an EMBL/GenBank/DDBJ whole genome shotgun (WGS) entry which is preliminary data.</text>
</comment>
<evidence type="ECO:0000313" key="2">
    <source>
        <dbReference type="Proteomes" id="UP000828390"/>
    </source>
</evidence>
<accession>A0A9D4N1F8</accession>
<evidence type="ECO:0008006" key="3">
    <source>
        <dbReference type="Google" id="ProtNLM"/>
    </source>
</evidence>
<dbReference type="EMBL" id="JAIWYP010000001">
    <property type="protein sequence ID" value="KAH3885564.1"/>
    <property type="molecule type" value="Genomic_DNA"/>
</dbReference>
<reference evidence="1" key="1">
    <citation type="journal article" date="2019" name="bioRxiv">
        <title>The Genome of the Zebra Mussel, Dreissena polymorpha: A Resource for Invasive Species Research.</title>
        <authorList>
            <person name="McCartney M.A."/>
            <person name="Auch B."/>
            <person name="Kono T."/>
            <person name="Mallez S."/>
            <person name="Zhang Y."/>
            <person name="Obille A."/>
            <person name="Becker A."/>
            <person name="Abrahante J.E."/>
            <person name="Garbe J."/>
            <person name="Badalamenti J.P."/>
            <person name="Herman A."/>
            <person name="Mangelson H."/>
            <person name="Liachko I."/>
            <person name="Sullivan S."/>
            <person name="Sone E.D."/>
            <person name="Koren S."/>
            <person name="Silverstein K.A.T."/>
            <person name="Beckman K.B."/>
            <person name="Gohl D.M."/>
        </authorList>
    </citation>
    <scope>NUCLEOTIDE SEQUENCE</scope>
    <source>
        <strain evidence="1">Duluth1</strain>
        <tissue evidence="1">Whole animal</tissue>
    </source>
</reference>
<dbReference type="Proteomes" id="UP000828390">
    <property type="component" value="Unassembled WGS sequence"/>
</dbReference>
<dbReference type="AlphaFoldDB" id="A0A9D4N1F8"/>
<name>A0A9D4N1F8_DREPO</name>
<proteinExistence type="predicted"/>
<evidence type="ECO:0000313" key="1">
    <source>
        <dbReference type="EMBL" id="KAH3885564.1"/>
    </source>
</evidence>
<reference evidence="1" key="2">
    <citation type="submission" date="2020-11" db="EMBL/GenBank/DDBJ databases">
        <authorList>
            <person name="McCartney M.A."/>
            <person name="Auch B."/>
            <person name="Kono T."/>
            <person name="Mallez S."/>
            <person name="Becker A."/>
            <person name="Gohl D.M."/>
            <person name="Silverstein K.A.T."/>
            <person name="Koren S."/>
            <person name="Bechman K.B."/>
            <person name="Herman A."/>
            <person name="Abrahante J.E."/>
            <person name="Garbe J."/>
        </authorList>
    </citation>
    <scope>NUCLEOTIDE SEQUENCE</scope>
    <source>
        <strain evidence="1">Duluth1</strain>
        <tissue evidence="1">Whole animal</tissue>
    </source>
</reference>
<gene>
    <name evidence="1" type="ORF">DPMN_009559</name>
</gene>
<keyword evidence="2" id="KW-1185">Reference proteome</keyword>